<dbReference type="Proteomes" id="UP000283634">
    <property type="component" value="Unassembled WGS sequence"/>
</dbReference>
<dbReference type="EMBL" id="MKGL01000913">
    <property type="protein sequence ID" value="RNE95230.1"/>
    <property type="molecule type" value="Genomic_DNA"/>
</dbReference>
<dbReference type="AlphaFoldDB" id="A0A3R7JTJ2"/>
<evidence type="ECO:0000256" key="1">
    <source>
        <dbReference type="SAM" id="Phobius"/>
    </source>
</evidence>
<organism evidence="2 3">
    <name type="scientific">Trypanosoma rangeli</name>
    <dbReference type="NCBI Taxonomy" id="5698"/>
    <lineage>
        <taxon>Eukaryota</taxon>
        <taxon>Discoba</taxon>
        <taxon>Euglenozoa</taxon>
        <taxon>Kinetoplastea</taxon>
        <taxon>Metakinetoplastina</taxon>
        <taxon>Trypanosomatida</taxon>
        <taxon>Trypanosomatidae</taxon>
        <taxon>Trypanosoma</taxon>
        <taxon>Herpetosoma</taxon>
    </lineage>
</organism>
<keyword evidence="1" id="KW-0472">Membrane</keyword>
<dbReference type="InterPro" id="IPR031797">
    <property type="entry name" value="DUF5075"/>
</dbReference>
<dbReference type="OrthoDB" id="252801at2759"/>
<keyword evidence="3" id="KW-1185">Reference proteome</keyword>
<keyword evidence="1" id="KW-1133">Transmembrane helix</keyword>
<name>A0A3R7JTJ2_TRYRA</name>
<dbReference type="GeneID" id="40334266"/>
<reference evidence="2 3" key="1">
    <citation type="journal article" date="2018" name="BMC Genomics">
        <title>Genomic comparison of Trypanosoma conorhini and Trypanosoma rangeli to Trypanosoma cruzi strains of high and low virulence.</title>
        <authorList>
            <person name="Bradwell K.R."/>
            <person name="Koparde V.N."/>
            <person name="Matveyev A.V."/>
            <person name="Serrano M.G."/>
            <person name="Alves J.M."/>
            <person name="Parikh H."/>
            <person name="Huang B."/>
            <person name="Lee V."/>
            <person name="Espinosa-Alvarez O."/>
            <person name="Ortiz P.A."/>
            <person name="Costa-Martins A.G."/>
            <person name="Teixeira M.M."/>
            <person name="Buck G.A."/>
        </authorList>
    </citation>
    <scope>NUCLEOTIDE SEQUENCE [LARGE SCALE GENOMIC DNA]</scope>
    <source>
        <strain evidence="2 3">AM80</strain>
    </source>
</reference>
<gene>
    <name evidence="2" type="ORF">TraAM80_10333</name>
</gene>
<dbReference type="RefSeq" id="XP_029233186.1">
    <property type="nucleotide sequence ID" value="XM_029386960.1"/>
</dbReference>
<keyword evidence="1" id="KW-0812">Transmembrane</keyword>
<dbReference type="VEuPathDB" id="TriTrypDB:TRSC58_07029"/>
<protein>
    <submittedName>
        <fullName evidence="2">Uncharacterized protein</fullName>
    </submittedName>
</protein>
<sequence>MEAFLLRIKHHAAHDSITDYLRKVGDIANKQVFTYMGGDAYNSCYWEENPDKVCVPADSKTLLNCIFEWTRGAFADTKRKYHGVPFFRGALHSIPGTGRLNGYTDYWREGYPAHGRIYLISRLDLTEEGATATWYDGTENAKDNHDTPREAFGIVCEVQDGIIEVTTLPEVVPWVQDNWYVILIAGLALLALIALIVIVCCCCRRTSDESTGTASMELQEVSRNAVYGIPQRRRGGSGFSENPDVFMRPPHAQPYVVQRNCWMSPSQRAAPFEVSAAPTTRSRRFPVAEAVRKP</sequence>
<comment type="caution">
    <text evidence="2">The sequence shown here is derived from an EMBL/GenBank/DDBJ whole genome shotgun (WGS) entry which is preliminary data.</text>
</comment>
<proteinExistence type="predicted"/>
<feature type="transmembrane region" description="Helical" evidence="1">
    <location>
        <begin position="179"/>
        <end position="203"/>
    </location>
</feature>
<dbReference type="PANTHER" id="PTHR35613:SF2">
    <property type="entry name" value="C-TYPE LECTIN DOMAIN-CONTAINING PROTEIN"/>
    <property type="match status" value="1"/>
</dbReference>
<dbReference type="Pfam" id="PF16825">
    <property type="entry name" value="DUF5075"/>
    <property type="match status" value="1"/>
</dbReference>
<evidence type="ECO:0000313" key="2">
    <source>
        <dbReference type="EMBL" id="RNE95230.1"/>
    </source>
</evidence>
<accession>A0A3R7JTJ2</accession>
<dbReference type="PANTHER" id="PTHR35613">
    <property type="entry name" value="C-TYPE LECTIN DOMAIN-CONTAINING PROTEIN"/>
    <property type="match status" value="1"/>
</dbReference>
<evidence type="ECO:0000313" key="3">
    <source>
        <dbReference type="Proteomes" id="UP000283634"/>
    </source>
</evidence>